<feature type="domain" description="NAD-dependent epimerase/dehydratase" evidence="5">
    <location>
        <begin position="1"/>
        <end position="240"/>
    </location>
</feature>
<dbReference type="PANTHER" id="PTHR43078">
    <property type="entry name" value="UDP-GLUCURONIC ACID DECARBOXYLASE-RELATED"/>
    <property type="match status" value="1"/>
</dbReference>
<evidence type="ECO:0000313" key="8">
    <source>
        <dbReference type="Proteomes" id="UP000441358"/>
    </source>
</evidence>
<evidence type="ECO:0000313" key="9">
    <source>
        <dbReference type="Proteomes" id="UP000461276"/>
    </source>
</evidence>
<organism evidence="7 8">
    <name type="scientific">Parabacteroides distasonis</name>
    <dbReference type="NCBI Taxonomy" id="823"/>
    <lineage>
        <taxon>Bacteria</taxon>
        <taxon>Pseudomonadati</taxon>
        <taxon>Bacteroidota</taxon>
        <taxon>Bacteroidia</taxon>
        <taxon>Bacteroidales</taxon>
        <taxon>Tannerellaceae</taxon>
        <taxon>Parabacteroides</taxon>
    </lineage>
</organism>
<dbReference type="InterPro" id="IPR001509">
    <property type="entry name" value="Epimerase_deHydtase"/>
</dbReference>
<keyword evidence="2" id="KW-0210">Decarboxylase</keyword>
<keyword evidence="4" id="KW-0456">Lyase</keyword>
<evidence type="ECO:0000313" key="6">
    <source>
        <dbReference type="EMBL" id="MRY91873.1"/>
    </source>
</evidence>
<accession>A0A7K0HH59</accession>
<evidence type="ECO:0000259" key="5">
    <source>
        <dbReference type="Pfam" id="PF01370"/>
    </source>
</evidence>
<dbReference type="EMBL" id="WKMC01000001">
    <property type="protein sequence ID" value="MRZ49343.1"/>
    <property type="molecule type" value="Genomic_DNA"/>
</dbReference>
<evidence type="ECO:0000256" key="1">
    <source>
        <dbReference type="ARBA" id="ARBA00001911"/>
    </source>
</evidence>
<dbReference type="AlphaFoldDB" id="A0A7K0HH59"/>
<evidence type="ECO:0000313" key="7">
    <source>
        <dbReference type="EMBL" id="MRZ49343.1"/>
    </source>
</evidence>
<dbReference type="SUPFAM" id="SSF51735">
    <property type="entry name" value="NAD(P)-binding Rossmann-fold domains"/>
    <property type="match status" value="1"/>
</dbReference>
<comment type="caution">
    <text evidence="7">The sequence shown here is derived from an EMBL/GenBank/DDBJ whole genome shotgun (WGS) entry which is preliminary data.</text>
</comment>
<evidence type="ECO:0000256" key="3">
    <source>
        <dbReference type="ARBA" id="ARBA00023027"/>
    </source>
</evidence>
<dbReference type="GO" id="GO:0005737">
    <property type="term" value="C:cytoplasm"/>
    <property type="evidence" value="ECO:0007669"/>
    <property type="project" value="TreeGrafter"/>
</dbReference>
<dbReference type="EMBL" id="WKMY01000001">
    <property type="protein sequence ID" value="MRY91873.1"/>
    <property type="molecule type" value="Genomic_DNA"/>
</dbReference>
<keyword evidence="3" id="KW-0520">NAD</keyword>
<name>A0A7K0HH59_PARDI</name>
<dbReference type="InterPro" id="IPR036291">
    <property type="entry name" value="NAD(P)-bd_dom_sf"/>
</dbReference>
<gene>
    <name evidence="7" type="ORF">GKD66_03605</name>
    <name evidence="6" type="ORF">GKD67_01180</name>
</gene>
<dbReference type="GO" id="GO:0042732">
    <property type="term" value="P:D-xylose metabolic process"/>
    <property type="evidence" value="ECO:0007669"/>
    <property type="project" value="InterPro"/>
</dbReference>
<dbReference type="Pfam" id="PF01370">
    <property type="entry name" value="Epimerase"/>
    <property type="match status" value="1"/>
</dbReference>
<reference evidence="8 9" key="1">
    <citation type="journal article" date="2019" name="Nat. Med.">
        <title>A library of human gut bacterial isolates paired with longitudinal multiomics data enables mechanistic microbiome research.</title>
        <authorList>
            <person name="Poyet M."/>
            <person name="Groussin M."/>
            <person name="Gibbons S.M."/>
            <person name="Avila-Pacheco J."/>
            <person name="Jiang X."/>
            <person name="Kearney S.M."/>
            <person name="Perrotta A.R."/>
            <person name="Berdy B."/>
            <person name="Zhao S."/>
            <person name="Lieberman T.D."/>
            <person name="Swanson P.K."/>
            <person name="Smith M."/>
            <person name="Roesemann S."/>
            <person name="Alexander J.E."/>
            <person name="Rich S.A."/>
            <person name="Livny J."/>
            <person name="Vlamakis H."/>
            <person name="Clish C."/>
            <person name="Bullock K."/>
            <person name="Deik A."/>
            <person name="Scott J."/>
            <person name="Pierce K.A."/>
            <person name="Xavier R.J."/>
            <person name="Alm E.J."/>
        </authorList>
    </citation>
    <scope>NUCLEOTIDE SEQUENCE [LARGE SCALE GENOMIC DNA]</scope>
    <source>
        <strain evidence="7 8">BIOML-A32</strain>
        <strain evidence="6 9">BIOML-A9</strain>
    </source>
</reference>
<dbReference type="GO" id="GO:0048040">
    <property type="term" value="F:UDP-glucuronate decarboxylase activity"/>
    <property type="evidence" value="ECO:0007669"/>
    <property type="project" value="TreeGrafter"/>
</dbReference>
<dbReference type="RefSeq" id="WP_051636059.1">
    <property type="nucleotide sequence ID" value="NZ_CP054012.1"/>
</dbReference>
<evidence type="ECO:0000256" key="2">
    <source>
        <dbReference type="ARBA" id="ARBA00022793"/>
    </source>
</evidence>
<protein>
    <submittedName>
        <fullName evidence="7">NAD-dependent epimerase/dehydratase family protein</fullName>
    </submittedName>
</protein>
<dbReference type="PANTHER" id="PTHR43078:SF7">
    <property type="entry name" value="UDP-GLUCURONATE DECARBOXYLASE"/>
    <property type="match status" value="1"/>
</dbReference>
<dbReference type="Proteomes" id="UP000461276">
    <property type="component" value="Unassembled WGS sequence"/>
</dbReference>
<evidence type="ECO:0000256" key="4">
    <source>
        <dbReference type="ARBA" id="ARBA00023239"/>
    </source>
</evidence>
<comment type="cofactor">
    <cofactor evidence="1">
        <name>NAD(+)</name>
        <dbReference type="ChEBI" id="CHEBI:57540"/>
    </cofactor>
</comment>
<proteinExistence type="predicted"/>
<dbReference type="GO" id="GO:0070403">
    <property type="term" value="F:NAD+ binding"/>
    <property type="evidence" value="ECO:0007669"/>
    <property type="project" value="InterPro"/>
</dbReference>
<dbReference type="Gene3D" id="3.40.50.720">
    <property type="entry name" value="NAD(P)-binding Rossmann-like Domain"/>
    <property type="match status" value="1"/>
</dbReference>
<dbReference type="InterPro" id="IPR044516">
    <property type="entry name" value="UXS-like"/>
</dbReference>
<dbReference type="Proteomes" id="UP000441358">
    <property type="component" value="Unassembled WGS sequence"/>
</dbReference>
<sequence>MITGASGLICSSFIDLLMRYNEQGTHISIYAMSRNEKYAHKRFEAYWGNPLFSFICHNVIEPFSLDIPFDYMVHGASNASPKRYATDPVGTMKSNLGGGSNLLELAKEKKARLLYISSGEVYGEGDGSDFTEDYSGYVDCLNPRACYPSSKRASETLCVSYKEQYGVDVVIARPCHIYGSDIERDDRAFAQFLRKAKAGEDILLKSDGSQVRSYCHVDDCASALLYILLRGINGKAYNIANRDSVLSIKELAELIAQTVGVKIMYDIPSNSESKGYSKVQRAVLDSSLLESLGWRPQISLKEGLRRVLGIYK</sequence>